<dbReference type="EMBL" id="NVVJ01000077">
    <property type="protein sequence ID" value="PCJ20858.1"/>
    <property type="molecule type" value="Genomic_DNA"/>
</dbReference>
<dbReference type="InterPro" id="IPR038726">
    <property type="entry name" value="PDDEXK_AddAB-type"/>
</dbReference>
<dbReference type="InterPro" id="IPR019925">
    <property type="entry name" value="DNA_repair_protein_predicted"/>
</dbReference>
<sequence>MTIKRFDIQALLKPLENNHTIIAPNHRTVDAILLEYAALKNEPPGSGNAWSRPNVLAIDIWLQNLWQTGSSQAIAPFCEADLLNRFNEQFIWIQLLQSSYNKFPLLNTEAAAASVARSYQFFRQWELDNNPECENYKAAQDFQAFLAWSEQYKNYCNEHQLIDLTDATKLLIDNLDKLAAFIPQDICLVNFSQPPPLYAKLFSALSKATSISRVPESHPTEAGKTCSMARYEFKDAAAEIDACISWSLDKVKNNPDAHIGIVMAHGRTLEPLIEDAFFKRQKHDGTDDFVEKQVFNRLSSQETLLDLKLVNSALALLELNNETIDTQRFCQIIRSPRLVAAEDELQSRIALEIALRNNIESKTRLSHLQAFMRLDTKPYYCPVLAKSLLEFTELRRRSKHQQTAEQWIELFQQQLELLGWPGEPLANTERSHLLQWQQTLDQLAASSGTLGNIDIATCTRSLKTLLKSNKLKHRFNSTLQISLLDIEEAQDFSFDELWILGMDSKSWPAATSPAAFIPYSLQSKIDMPGSSNQLQLDLANSQLFTAQHATSGQLIVSHHEQEDELKLRPSALINSVVISSQEHIGASSVAPSPSDSELEIITEALNIPLKEDEAVSGGSGLLSNQSNCPFKAFARNRLKVQKLNEFAEGITPFARGNALHLALEKLGIGLGSLEKINQASASNTDLLIAQSIEPAIDQLRDKFPETMTPAFALLETKRLTSLLHGFLTLEKQRPNFVIQSTEKSLKWTHSNLALNFRIDRVDKLDDESLLLIDYKSGKKVNYKWFDDRPDDLQLPLYQLAISEQTDEAISATIIFQVNAENIGLSGTTDRTDLPTLKPLSQARAYEGDWLQLQTRWNDIIHSLVEEFENGLLAVAPTRGATTCQYCDFKPLCRVSEFDQLRLDHTGEDL</sequence>
<dbReference type="InterPro" id="IPR027417">
    <property type="entry name" value="P-loop_NTPase"/>
</dbReference>
<feature type="domain" description="PD-(D/E)XK endonuclease-like" evidence="1">
    <location>
        <begin position="626"/>
        <end position="893"/>
    </location>
</feature>
<dbReference type="Pfam" id="PF12705">
    <property type="entry name" value="PDDEXK_1"/>
    <property type="match status" value="1"/>
</dbReference>
<dbReference type="NCBIfam" id="TIGR03623">
    <property type="entry name" value="probable DNA repair protein"/>
    <property type="match status" value="1"/>
</dbReference>
<reference evidence="3" key="1">
    <citation type="submission" date="2017-08" db="EMBL/GenBank/DDBJ databases">
        <title>A dynamic microbial community with high functional redundancy inhabits the cold, oxic subseafloor aquifer.</title>
        <authorList>
            <person name="Tully B.J."/>
            <person name="Wheat C.G."/>
            <person name="Glazer B.T."/>
            <person name="Huber J.A."/>
        </authorList>
    </citation>
    <scope>NUCLEOTIDE SEQUENCE [LARGE SCALE GENOMIC DNA]</scope>
</reference>
<dbReference type="InterPro" id="IPR011604">
    <property type="entry name" value="PDDEXK-like_dom_sf"/>
</dbReference>
<gene>
    <name evidence="2" type="ORF">COA96_15675</name>
</gene>
<dbReference type="SUPFAM" id="SSF52540">
    <property type="entry name" value="P-loop containing nucleoside triphosphate hydrolases"/>
    <property type="match status" value="1"/>
</dbReference>
<dbReference type="AlphaFoldDB" id="A0A2A5AQ39"/>
<name>A0A2A5AQ39_9GAMM</name>
<dbReference type="Gene3D" id="3.90.320.10">
    <property type="match status" value="1"/>
</dbReference>
<evidence type="ECO:0000259" key="1">
    <source>
        <dbReference type="Pfam" id="PF12705"/>
    </source>
</evidence>
<proteinExistence type="predicted"/>
<evidence type="ECO:0000313" key="3">
    <source>
        <dbReference type="Proteomes" id="UP000218327"/>
    </source>
</evidence>
<comment type="caution">
    <text evidence="2">The sequence shown here is derived from an EMBL/GenBank/DDBJ whole genome shotgun (WGS) entry which is preliminary data.</text>
</comment>
<evidence type="ECO:0000313" key="2">
    <source>
        <dbReference type="EMBL" id="PCJ20858.1"/>
    </source>
</evidence>
<protein>
    <recommendedName>
        <fullName evidence="1">PD-(D/E)XK endonuclease-like domain-containing protein</fullName>
    </recommendedName>
</protein>
<accession>A0A2A5AQ39</accession>
<organism evidence="2 3">
    <name type="scientific">SAR86 cluster bacterium</name>
    <dbReference type="NCBI Taxonomy" id="2030880"/>
    <lineage>
        <taxon>Bacteria</taxon>
        <taxon>Pseudomonadati</taxon>
        <taxon>Pseudomonadota</taxon>
        <taxon>Gammaproteobacteria</taxon>
        <taxon>SAR86 cluster</taxon>
    </lineage>
</organism>
<dbReference type="Proteomes" id="UP000218327">
    <property type="component" value="Unassembled WGS sequence"/>
</dbReference>